<protein>
    <submittedName>
        <fullName evidence="1">Uncharacterized protein</fullName>
    </submittedName>
</protein>
<evidence type="ECO:0000313" key="2">
    <source>
        <dbReference type="Proteomes" id="UP000530571"/>
    </source>
</evidence>
<sequence>MVFFYFVLPLLVAGLGWVAVLANDWNEKRRERLLPPGE</sequence>
<proteinExistence type="predicted"/>
<dbReference type="EMBL" id="JACIDZ010000006">
    <property type="protein sequence ID" value="MBB4122176.1"/>
    <property type="molecule type" value="Genomic_DNA"/>
</dbReference>
<accession>A0A7W6KJ18</accession>
<keyword evidence="2" id="KW-1185">Reference proteome</keyword>
<organism evidence="1 2">
    <name type="scientific">Martelella radicis</name>
    <dbReference type="NCBI Taxonomy" id="1397476"/>
    <lineage>
        <taxon>Bacteria</taxon>
        <taxon>Pseudomonadati</taxon>
        <taxon>Pseudomonadota</taxon>
        <taxon>Alphaproteobacteria</taxon>
        <taxon>Hyphomicrobiales</taxon>
        <taxon>Aurantimonadaceae</taxon>
        <taxon>Martelella</taxon>
    </lineage>
</organism>
<evidence type="ECO:0000313" key="1">
    <source>
        <dbReference type="EMBL" id="MBB4122176.1"/>
    </source>
</evidence>
<dbReference type="Proteomes" id="UP000530571">
    <property type="component" value="Unassembled WGS sequence"/>
</dbReference>
<comment type="caution">
    <text evidence="1">The sequence shown here is derived from an EMBL/GenBank/DDBJ whole genome shotgun (WGS) entry which is preliminary data.</text>
</comment>
<dbReference type="AlphaFoldDB" id="A0A7W6KJ18"/>
<name>A0A7W6KJ18_9HYPH</name>
<reference evidence="1 2" key="1">
    <citation type="submission" date="2020-08" db="EMBL/GenBank/DDBJ databases">
        <title>Genomic Encyclopedia of Type Strains, Phase IV (KMG-IV): sequencing the most valuable type-strain genomes for metagenomic binning, comparative biology and taxonomic classification.</title>
        <authorList>
            <person name="Goeker M."/>
        </authorList>
    </citation>
    <scope>NUCLEOTIDE SEQUENCE [LARGE SCALE GENOMIC DNA]</scope>
    <source>
        <strain evidence="1 2">DSM 28101</strain>
    </source>
</reference>
<gene>
    <name evidence="1" type="ORF">GGR30_002105</name>
</gene>